<gene>
    <name evidence="1" type="ORF">DL546_001820</name>
</gene>
<dbReference type="EMBL" id="QVQW01000110">
    <property type="protein sequence ID" value="RKU40312.1"/>
    <property type="molecule type" value="Genomic_DNA"/>
</dbReference>
<organism evidence="1 2">
    <name type="scientific">Coniochaeta pulveracea</name>
    <dbReference type="NCBI Taxonomy" id="177199"/>
    <lineage>
        <taxon>Eukaryota</taxon>
        <taxon>Fungi</taxon>
        <taxon>Dikarya</taxon>
        <taxon>Ascomycota</taxon>
        <taxon>Pezizomycotina</taxon>
        <taxon>Sordariomycetes</taxon>
        <taxon>Sordariomycetidae</taxon>
        <taxon>Coniochaetales</taxon>
        <taxon>Coniochaetaceae</taxon>
        <taxon>Coniochaeta</taxon>
    </lineage>
</organism>
<protein>
    <submittedName>
        <fullName evidence="1">Uncharacterized protein</fullName>
    </submittedName>
</protein>
<comment type="caution">
    <text evidence="1">The sequence shown here is derived from an EMBL/GenBank/DDBJ whole genome shotgun (WGS) entry which is preliminary data.</text>
</comment>
<evidence type="ECO:0000313" key="1">
    <source>
        <dbReference type="EMBL" id="RKU40312.1"/>
    </source>
</evidence>
<name>A0A420XXB8_9PEZI</name>
<keyword evidence="2" id="KW-1185">Reference proteome</keyword>
<dbReference type="Proteomes" id="UP000275385">
    <property type="component" value="Unassembled WGS sequence"/>
</dbReference>
<dbReference type="AlphaFoldDB" id="A0A420XXB8"/>
<proteinExistence type="predicted"/>
<sequence>MAARSPVADLCTEVLAGLDATDQRLTAATVADADPRPFGALVLDLVQPLRTSISQVGGNGCDAALSHQTGFHGLPPCIEREAIAILDSCERTLAAICLETEEDILNSASLSPSSRESATLHKLRDFNDRLKIILDLRSLSSTNLLGADSDAGSWSDSTVPVSSKADILVAIARMRGLFASGTPAPDRPPTYDEAIQGRETLAVEEKSKSGSSLGNFGASEVSKADSISASSVKRIFKHNSEQSRTRPRNGDLKATKLTTIQGRVRSGCEPNSDGPCRYFRGKEGGKLALTTSKAVELYEADTGTLLWALEGSSRQFIQWHGQPVTFTRYFQFSPDGSILCVEITLRWSHRELLVVDAQDGRVITRRALADNDGTVPQISPDNTKVALFKWSYGHESMNYIKVMPIDVESNEKYRARAADSRQREYGFSMIPISQLMRGGGISMSFAPDSKHVITCEGNLSNPGSNTDGESFSTCVRVYRSLTLGGTLVHEVCIPGSRAPTNPLFEAGANFSMRFHYPSPETWLVSFSDFTDNVGKTRIIEATTGETVTLVSAERSTWQSWKSGMFHPHTVEMAYDETSGFWTRIEVTKTMLPPGQTVTITRFELPGAAWQQGSVKSIKDAWSVARSQVVVVNIGADDNCDLSRDGTRLFVRQAAAQQVHVWSVD</sequence>
<evidence type="ECO:0000313" key="2">
    <source>
        <dbReference type="Proteomes" id="UP000275385"/>
    </source>
</evidence>
<dbReference type="OrthoDB" id="5139411at2759"/>
<dbReference type="SUPFAM" id="SSF82171">
    <property type="entry name" value="DPP6 N-terminal domain-like"/>
    <property type="match status" value="1"/>
</dbReference>
<reference evidence="1 2" key="1">
    <citation type="submission" date="2018-08" db="EMBL/GenBank/DDBJ databases">
        <title>Draft genome of the lignicolous fungus Coniochaeta pulveracea.</title>
        <authorList>
            <person name="Borstlap C.J."/>
            <person name="De Witt R.N."/>
            <person name="Botha A."/>
            <person name="Volschenk H."/>
        </authorList>
    </citation>
    <scope>NUCLEOTIDE SEQUENCE [LARGE SCALE GENOMIC DNA]</scope>
    <source>
        <strain evidence="1 2">CAB683</strain>
    </source>
</reference>
<accession>A0A420XXB8</accession>